<accession>A0ACC1MGD1</accession>
<protein>
    <submittedName>
        <fullName evidence="1">Uncharacterized protein</fullName>
    </submittedName>
</protein>
<sequence>MYGLSPLKLKLVWETGEWDPVAKREIDDEGDTSDEEEEEAEDEVAICVSESATKTTFGEKLAVAQPGRWVKREVELRDGPRQLGYWVDGQDAKVRVEPLR</sequence>
<organism evidence="1 2">
    <name type="scientific">Zarea fungicola</name>
    <dbReference type="NCBI Taxonomy" id="93591"/>
    <lineage>
        <taxon>Eukaryota</taxon>
        <taxon>Fungi</taxon>
        <taxon>Dikarya</taxon>
        <taxon>Ascomycota</taxon>
        <taxon>Pezizomycotina</taxon>
        <taxon>Sordariomycetes</taxon>
        <taxon>Hypocreomycetidae</taxon>
        <taxon>Hypocreales</taxon>
        <taxon>Cordycipitaceae</taxon>
        <taxon>Zarea</taxon>
    </lineage>
</organism>
<name>A0ACC1MGD1_9HYPO</name>
<comment type="caution">
    <text evidence="1">The sequence shown here is derived from an EMBL/GenBank/DDBJ whole genome shotgun (WGS) entry which is preliminary data.</text>
</comment>
<dbReference type="EMBL" id="JANJQO010002882">
    <property type="protein sequence ID" value="KAJ2965704.1"/>
    <property type="molecule type" value="Genomic_DNA"/>
</dbReference>
<reference evidence="1" key="1">
    <citation type="submission" date="2022-08" db="EMBL/GenBank/DDBJ databases">
        <title>Genome Sequence of Lecanicillium fungicola.</title>
        <authorList>
            <person name="Buettner E."/>
        </authorList>
    </citation>
    <scope>NUCLEOTIDE SEQUENCE</scope>
    <source>
        <strain evidence="1">Babe33</strain>
    </source>
</reference>
<proteinExistence type="predicted"/>
<gene>
    <name evidence="1" type="ORF">NQ176_g10487</name>
</gene>
<evidence type="ECO:0000313" key="1">
    <source>
        <dbReference type="EMBL" id="KAJ2965704.1"/>
    </source>
</evidence>
<dbReference type="Proteomes" id="UP001143910">
    <property type="component" value="Unassembled WGS sequence"/>
</dbReference>
<evidence type="ECO:0000313" key="2">
    <source>
        <dbReference type="Proteomes" id="UP001143910"/>
    </source>
</evidence>
<keyword evidence="2" id="KW-1185">Reference proteome</keyword>